<dbReference type="AlphaFoldDB" id="A0A1D1W702"/>
<sequence>MDVFLLVQLRYPWWGRRMWTCNVRIKPFGNGLQNMATCLAFTWASAFVWRWAIWIPFEHCSRTSDSTTEPAPASFNTFLETCETVLSWAMEKYGRTIAAFPCKRFVILVRRPTVRALS</sequence>
<comment type="caution">
    <text evidence="1">The sequence shown here is derived from an EMBL/GenBank/DDBJ whole genome shotgun (WGS) entry which is preliminary data.</text>
</comment>
<evidence type="ECO:0000313" key="2">
    <source>
        <dbReference type="Proteomes" id="UP000186922"/>
    </source>
</evidence>
<keyword evidence="2" id="KW-1185">Reference proteome</keyword>
<accession>A0A1D1W702</accession>
<dbReference type="EMBL" id="BDGG01000021">
    <property type="protein sequence ID" value="GAV09182.1"/>
    <property type="molecule type" value="Genomic_DNA"/>
</dbReference>
<proteinExistence type="predicted"/>
<organism evidence="1 2">
    <name type="scientific">Ramazzottius varieornatus</name>
    <name type="common">Water bear</name>
    <name type="synonym">Tardigrade</name>
    <dbReference type="NCBI Taxonomy" id="947166"/>
    <lineage>
        <taxon>Eukaryota</taxon>
        <taxon>Metazoa</taxon>
        <taxon>Ecdysozoa</taxon>
        <taxon>Tardigrada</taxon>
        <taxon>Eutardigrada</taxon>
        <taxon>Parachela</taxon>
        <taxon>Hypsibioidea</taxon>
        <taxon>Ramazzottiidae</taxon>
        <taxon>Ramazzottius</taxon>
    </lineage>
</organism>
<name>A0A1D1W702_RAMVA</name>
<protein>
    <submittedName>
        <fullName evidence="1">Uncharacterized protein</fullName>
    </submittedName>
</protein>
<reference evidence="1 2" key="1">
    <citation type="journal article" date="2016" name="Nat. Commun.">
        <title>Extremotolerant tardigrade genome and improved radiotolerance of human cultured cells by tardigrade-unique protein.</title>
        <authorList>
            <person name="Hashimoto T."/>
            <person name="Horikawa D.D."/>
            <person name="Saito Y."/>
            <person name="Kuwahara H."/>
            <person name="Kozuka-Hata H."/>
            <person name="Shin-I T."/>
            <person name="Minakuchi Y."/>
            <person name="Ohishi K."/>
            <person name="Motoyama A."/>
            <person name="Aizu T."/>
            <person name="Enomoto A."/>
            <person name="Kondo K."/>
            <person name="Tanaka S."/>
            <person name="Hara Y."/>
            <person name="Koshikawa S."/>
            <person name="Sagara H."/>
            <person name="Miura T."/>
            <person name="Yokobori S."/>
            <person name="Miyagawa K."/>
            <person name="Suzuki Y."/>
            <person name="Kubo T."/>
            <person name="Oyama M."/>
            <person name="Kohara Y."/>
            <person name="Fujiyama A."/>
            <person name="Arakawa K."/>
            <person name="Katayama T."/>
            <person name="Toyoda A."/>
            <person name="Kunieda T."/>
        </authorList>
    </citation>
    <scope>NUCLEOTIDE SEQUENCE [LARGE SCALE GENOMIC DNA]</scope>
    <source>
        <strain evidence="1 2">YOKOZUNA-1</strain>
    </source>
</reference>
<gene>
    <name evidence="1" type="primary">RvY_18767</name>
    <name evidence="1" type="synonym">RvY_18767.2</name>
    <name evidence="1" type="ORF">RvY_18767-2</name>
</gene>
<evidence type="ECO:0000313" key="1">
    <source>
        <dbReference type="EMBL" id="GAV09182.1"/>
    </source>
</evidence>
<dbReference type="Proteomes" id="UP000186922">
    <property type="component" value="Unassembled WGS sequence"/>
</dbReference>